<keyword evidence="6" id="KW-0997">Cell inner membrane</keyword>
<dbReference type="Pfam" id="PF13632">
    <property type="entry name" value="Glyco_trans_2_3"/>
    <property type="match status" value="1"/>
</dbReference>
<keyword evidence="7" id="KW-0328">Glycosyltransferase</keyword>
<dbReference type="InterPro" id="IPR050321">
    <property type="entry name" value="Glycosyltr_2/OpgH_subfam"/>
</dbReference>
<dbReference type="InterPro" id="IPR001173">
    <property type="entry name" value="Glyco_trans_2-like"/>
</dbReference>
<organism evidence="15 16">
    <name type="scientific">Roseivivax sediminis</name>
    <dbReference type="NCBI Taxonomy" id="936889"/>
    <lineage>
        <taxon>Bacteria</taxon>
        <taxon>Pseudomonadati</taxon>
        <taxon>Pseudomonadota</taxon>
        <taxon>Alphaproteobacteria</taxon>
        <taxon>Rhodobacterales</taxon>
        <taxon>Roseobacteraceae</taxon>
        <taxon>Roseivivax</taxon>
    </lineage>
</organism>
<comment type="pathway">
    <text evidence="2">Glycan metabolism; osmoregulated periplasmic glucan (OPG) biosynthesis.</text>
</comment>
<evidence type="ECO:0000256" key="9">
    <source>
        <dbReference type="ARBA" id="ARBA00022692"/>
    </source>
</evidence>
<evidence type="ECO:0000256" key="8">
    <source>
        <dbReference type="ARBA" id="ARBA00022679"/>
    </source>
</evidence>
<keyword evidence="11 13" id="KW-0472">Membrane</keyword>
<dbReference type="Proteomes" id="UP000325289">
    <property type="component" value="Unassembled WGS sequence"/>
</dbReference>
<dbReference type="NCBIfam" id="NF003962">
    <property type="entry name" value="PRK05454.2-5"/>
    <property type="match status" value="1"/>
</dbReference>
<comment type="subcellular location">
    <subcellularLocation>
        <location evidence="1">Cell inner membrane</location>
        <topology evidence="1">Multi-pass membrane protein</topology>
    </subcellularLocation>
</comment>
<dbReference type="GO" id="GO:0016758">
    <property type="term" value="F:hexosyltransferase activity"/>
    <property type="evidence" value="ECO:0007669"/>
    <property type="project" value="TreeGrafter"/>
</dbReference>
<keyword evidence="16" id="KW-1185">Reference proteome</keyword>
<keyword evidence="9 13" id="KW-0812">Transmembrane</keyword>
<dbReference type="InterPro" id="IPR029044">
    <property type="entry name" value="Nucleotide-diphossugar_trans"/>
</dbReference>
<evidence type="ECO:0000256" key="6">
    <source>
        <dbReference type="ARBA" id="ARBA00022519"/>
    </source>
</evidence>
<dbReference type="PANTHER" id="PTHR43867">
    <property type="entry name" value="CELLULOSE SYNTHASE CATALYTIC SUBUNIT A [UDP-FORMING]"/>
    <property type="match status" value="1"/>
</dbReference>
<name>A0A1I1UI12_9RHOB</name>
<keyword evidence="5" id="KW-1003">Cell membrane</keyword>
<dbReference type="Gene3D" id="3.90.550.10">
    <property type="entry name" value="Spore Coat Polysaccharide Biosynthesis Protein SpsA, Chain A"/>
    <property type="match status" value="1"/>
</dbReference>
<evidence type="ECO:0000256" key="13">
    <source>
        <dbReference type="SAM" id="Phobius"/>
    </source>
</evidence>
<feature type="transmembrane region" description="Helical" evidence="13">
    <location>
        <begin position="505"/>
        <end position="523"/>
    </location>
</feature>
<evidence type="ECO:0000256" key="2">
    <source>
        <dbReference type="ARBA" id="ARBA00005001"/>
    </source>
</evidence>
<dbReference type="OrthoDB" id="9775281at2"/>
<evidence type="ECO:0000256" key="1">
    <source>
        <dbReference type="ARBA" id="ARBA00004429"/>
    </source>
</evidence>
<accession>A0A1I1UI12</accession>
<feature type="transmembrane region" description="Helical" evidence="13">
    <location>
        <begin position="434"/>
        <end position="458"/>
    </location>
</feature>
<feature type="region of interest" description="Disordered" evidence="12">
    <location>
        <begin position="1"/>
        <end position="26"/>
    </location>
</feature>
<feature type="transmembrane region" description="Helical" evidence="13">
    <location>
        <begin position="372"/>
        <end position="395"/>
    </location>
</feature>
<sequence length="537" mass="57924">MTVHIPNSRFDAAIAPHPGPAEPARPDRRPLLAVMALTAVLTAAVMAGYVLTIGAWGFWSVLAMALITLTTTTLALGASTAVVGLIFPAPPAPKPMPDWQPATQTAILLTLCGEEPRGPAKMLAELADDLAQRGLDRHTRIFVISDTRDDKAEREATALAPLIGAGRITYRRREENVGRKPGNIGDWLHRWGPDFDFMLVLDADSRMSARRIRHLIHRMERSPSTGLLQSGMRLLPAETRFGQLQRSAQRIMGPTFLEGFSAWTGDAGNYWGHNALIRVRAFRDAVPLPKLPGAAPFGGDVLSHDFVEAAWMRRAGWRIEIDADTRASAEDGPQTLSEYHKRDRRWCQGNLQHLRLITAPGLHPLSRLHMAVGVMGFLSAPLWLATLLLLATGAVPLATGWMLLAVATLLITPKICGVSRIIRQAKGLRAKGVVLRAALLETVLSSILAPIVMVHHVIDVAAVVSGRDCGWKKSGGTGISLPTGGVEALAGAAILAIVATVNPAAMAWVLPVALPLIFAPLFIRFMESPCKCIAARS</sequence>
<feature type="transmembrane region" description="Helical" evidence="13">
    <location>
        <begin position="57"/>
        <end position="87"/>
    </location>
</feature>
<evidence type="ECO:0000256" key="11">
    <source>
        <dbReference type="ARBA" id="ARBA00023136"/>
    </source>
</evidence>
<evidence type="ECO:0000259" key="14">
    <source>
        <dbReference type="Pfam" id="PF13632"/>
    </source>
</evidence>
<dbReference type="SUPFAM" id="SSF53448">
    <property type="entry name" value="Nucleotide-diphospho-sugar transferases"/>
    <property type="match status" value="1"/>
</dbReference>
<evidence type="ECO:0000256" key="7">
    <source>
        <dbReference type="ARBA" id="ARBA00022676"/>
    </source>
</evidence>
<reference evidence="15 16" key="1">
    <citation type="submission" date="2016-10" db="EMBL/GenBank/DDBJ databases">
        <authorList>
            <person name="Varghese N."/>
            <person name="Submissions S."/>
        </authorList>
    </citation>
    <scope>NUCLEOTIDE SEQUENCE [LARGE SCALE GENOMIC DNA]</scope>
    <source>
        <strain evidence="16">YIM D21,KCTC 23444,ACCC 10710</strain>
    </source>
</reference>
<dbReference type="RefSeq" id="WP_149754667.1">
    <property type="nucleotide sequence ID" value="NZ_FOMS01000002.1"/>
</dbReference>
<evidence type="ECO:0000313" key="15">
    <source>
        <dbReference type="EMBL" id="SFD68393.1"/>
    </source>
</evidence>
<dbReference type="GO" id="GO:0005886">
    <property type="term" value="C:plasma membrane"/>
    <property type="evidence" value="ECO:0007669"/>
    <property type="project" value="UniProtKB-SubCell"/>
</dbReference>
<feature type="transmembrane region" description="Helical" evidence="13">
    <location>
        <begin position="31"/>
        <end position="51"/>
    </location>
</feature>
<keyword evidence="10 13" id="KW-1133">Transmembrane helix</keyword>
<protein>
    <recommendedName>
        <fullName evidence="4">Glucans biosynthesis glucosyltransferase H</fullName>
    </recommendedName>
</protein>
<dbReference type="AlphaFoldDB" id="A0A1I1UI12"/>
<dbReference type="PANTHER" id="PTHR43867:SF5">
    <property type="entry name" value="GLUCANS BIOSYNTHESIS GLUCOSYLTRANSFERASE H"/>
    <property type="match status" value="1"/>
</dbReference>
<feature type="domain" description="Glycosyltransferase 2-like" evidence="14">
    <location>
        <begin position="199"/>
        <end position="396"/>
    </location>
</feature>
<comment type="similarity">
    <text evidence="3">Belongs to the glycosyltransferase 2 family. OpgH subfamily.</text>
</comment>
<evidence type="ECO:0000256" key="3">
    <source>
        <dbReference type="ARBA" id="ARBA00009337"/>
    </source>
</evidence>
<keyword evidence="8 15" id="KW-0808">Transferase</keyword>
<gene>
    <name evidence="15" type="ORF">SAMN04515678_102272</name>
</gene>
<evidence type="ECO:0000256" key="10">
    <source>
        <dbReference type="ARBA" id="ARBA00022989"/>
    </source>
</evidence>
<evidence type="ECO:0000256" key="12">
    <source>
        <dbReference type="SAM" id="MobiDB-lite"/>
    </source>
</evidence>
<evidence type="ECO:0000256" key="4">
    <source>
        <dbReference type="ARBA" id="ARBA00020585"/>
    </source>
</evidence>
<evidence type="ECO:0000256" key="5">
    <source>
        <dbReference type="ARBA" id="ARBA00022475"/>
    </source>
</evidence>
<evidence type="ECO:0000313" key="16">
    <source>
        <dbReference type="Proteomes" id="UP000325289"/>
    </source>
</evidence>
<dbReference type="EMBL" id="FOMS01000002">
    <property type="protein sequence ID" value="SFD68393.1"/>
    <property type="molecule type" value="Genomic_DNA"/>
</dbReference>
<feature type="transmembrane region" description="Helical" evidence="13">
    <location>
        <begin position="401"/>
        <end position="422"/>
    </location>
</feature>
<proteinExistence type="inferred from homology"/>